<reference evidence="2 3" key="1">
    <citation type="submission" date="2012-02" db="EMBL/GenBank/DDBJ databases">
        <title>Complete genome sequence of Caldilinea aerophila DSM 14535 (= NBRC 102666).</title>
        <authorList>
            <person name="Oguchi A."/>
            <person name="Hosoyama A."/>
            <person name="Sekine M."/>
            <person name="Fukai R."/>
            <person name="Kato Y."/>
            <person name="Nakamura S."/>
            <person name="Hanada S."/>
            <person name="Yamazaki S."/>
            <person name="Fujita N."/>
        </authorList>
    </citation>
    <scope>NUCLEOTIDE SEQUENCE [LARGE SCALE GENOMIC DNA]</scope>
    <source>
        <strain evidence="3">DSM 14535 / JCM 11387 / NBRC 104270 / STL-6-O1</strain>
    </source>
</reference>
<dbReference type="KEGG" id="cap:CLDAP_32290"/>
<accession>I0I7N1</accession>
<proteinExistence type="predicted"/>
<sequence>MPPLTLANVLPHLANYVTRLRPAQITDPNHPDYGALINPEYDLPDVHYTVEFLVSSAYLALADSTYEKHLAEATAAAASINRAQRESGLIDLLSVNYDSAPDASFAVQKLCTVVELARSFGVQGSAWSELLQMVETFIRRAVGGIVSGGFHTPNHRWVMVSALVQAKALYSDLDVEAAVEAYLAEGIDIDPEGAFIERSVSIYDAIVDRSLLFIAEHWKAPVALEAAIRNLTFDLHLLHADGTAETGLSRRQDHGTRDVPLGLASCYLLAYRLHSQLEFVEAAQFLWNQTEAQGTRYAGHLPWLTYALLRVGDPPATEGRIPENYAHHYPVNGLWRVRRGLLSATLFRDATRLLSFVYGAAELSSVRISFTYFGGLTGRFIGDSLTVDQEGATLRSEGRRNPRRPGYELPLGRPVPPDRWEETLHERALRRLPPLTSILRVIETHDCHGHGFDLHFTTLDGLHGVAAQIAFDFAPGGVWETAETRLQPSADQVIFLKQNWATMRYGNDVIYLAPGAYAHGMWQMREAEPAPNHVRVLLTFRTPVNHLIQLRAYRGLRP</sequence>
<keyword evidence="3" id="KW-1185">Reference proteome</keyword>
<dbReference type="Proteomes" id="UP000007880">
    <property type="component" value="Chromosome"/>
</dbReference>
<feature type="region of interest" description="Disordered" evidence="1">
    <location>
        <begin position="392"/>
        <end position="412"/>
    </location>
</feature>
<organism evidence="2 3">
    <name type="scientific">Caldilinea aerophila (strain DSM 14535 / JCM 11387 / NBRC 104270 / STL-6-O1)</name>
    <dbReference type="NCBI Taxonomy" id="926550"/>
    <lineage>
        <taxon>Bacteria</taxon>
        <taxon>Bacillati</taxon>
        <taxon>Chloroflexota</taxon>
        <taxon>Caldilineae</taxon>
        <taxon>Caldilineales</taxon>
        <taxon>Caldilineaceae</taxon>
        <taxon>Caldilinea</taxon>
    </lineage>
</organism>
<gene>
    <name evidence="2" type="ordered locus">CLDAP_32290</name>
</gene>
<dbReference type="EMBL" id="AP012337">
    <property type="protein sequence ID" value="BAM01269.1"/>
    <property type="molecule type" value="Genomic_DNA"/>
</dbReference>
<evidence type="ECO:0000256" key="1">
    <source>
        <dbReference type="SAM" id="MobiDB-lite"/>
    </source>
</evidence>
<protein>
    <recommendedName>
        <fullName evidence="4">Heparin-sulfate lyase N-terminal domain-containing protein</fullName>
    </recommendedName>
</protein>
<evidence type="ECO:0000313" key="3">
    <source>
        <dbReference type="Proteomes" id="UP000007880"/>
    </source>
</evidence>
<dbReference type="RefSeq" id="WP_014434495.1">
    <property type="nucleotide sequence ID" value="NC_017079.1"/>
</dbReference>
<evidence type="ECO:0000313" key="2">
    <source>
        <dbReference type="EMBL" id="BAM01269.1"/>
    </source>
</evidence>
<evidence type="ECO:0008006" key="4">
    <source>
        <dbReference type="Google" id="ProtNLM"/>
    </source>
</evidence>
<dbReference type="PATRIC" id="fig|926550.5.peg.3493"/>
<dbReference type="AlphaFoldDB" id="I0I7N1"/>
<name>I0I7N1_CALAS</name>
<dbReference type="OrthoDB" id="1290722at2"/>
<dbReference type="eggNOG" id="ENOG502Z7RW">
    <property type="taxonomic scope" value="Bacteria"/>
</dbReference>
<dbReference type="HOGENOM" id="CLU_030794_0_0_0"/>